<evidence type="ECO:0000259" key="13">
    <source>
        <dbReference type="Pfam" id="PF00852"/>
    </source>
</evidence>
<dbReference type="EnsemblMetazoa" id="G32041.12">
    <property type="protein sequence ID" value="G32041.12:cds"/>
    <property type="gene ID" value="G32041"/>
</dbReference>
<feature type="domain" description="Fucosyltransferase C-terminal" evidence="13">
    <location>
        <begin position="185"/>
        <end position="361"/>
    </location>
</feature>
<evidence type="ECO:0000256" key="4">
    <source>
        <dbReference type="ARBA" id="ARBA00022676"/>
    </source>
</evidence>
<dbReference type="EnsemblMetazoa" id="G32041.18">
    <property type="protein sequence ID" value="G32041.18:cds"/>
    <property type="gene ID" value="G32041"/>
</dbReference>
<keyword evidence="16" id="KW-1185">Reference proteome</keyword>
<evidence type="ECO:0000256" key="5">
    <source>
        <dbReference type="ARBA" id="ARBA00022679"/>
    </source>
</evidence>
<evidence type="ECO:0000256" key="7">
    <source>
        <dbReference type="ARBA" id="ARBA00022968"/>
    </source>
</evidence>
<dbReference type="Gene3D" id="3.40.50.11660">
    <property type="entry name" value="Glycosyl transferase family 10, C-terminal domain"/>
    <property type="match status" value="1"/>
</dbReference>
<keyword evidence="10 12" id="KW-0472">Membrane</keyword>
<evidence type="ECO:0000313" key="15">
    <source>
        <dbReference type="EnsemblMetazoa" id="G32041.14:cds"/>
    </source>
</evidence>
<evidence type="ECO:0000259" key="14">
    <source>
        <dbReference type="Pfam" id="PF17039"/>
    </source>
</evidence>
<dbReference type="EnsemblMetazoa" id="G32041.17">
    <property type="protein sequence ID" value="G32041.17:cds"/>
    <property type="gene ID" value="G32041"/>
</dbReference>
<dbReference type="Pfam" id="PF17039">
    <property type="entry name" value="Glyco_tran_10_N"/>
    <property type="match status" value="1"/>
</dbReference>
<evidence type="ECO:0000256" key="12">
    <source>
        <dbReference type="RuleBase" id="RU003832"/>
    </source>
</evidence>
<dbReference type="PANTHER" id="PTHR48438">
    <property type="entry name" value="ALPHA-(1,3)-FUCOSYLTRANSFERASE C-RELATED"/>
    <property type="match status" value="1"/>
</dbReference>
<keyword evidence="8 12" id="KW-1133">Transmembrane helix</keyword>
<evidence type="ECO:0000256" key="9">
    <source>
        <dbReference type="ARBA" id="ARBA00023034"/>
    </source>
</evidence>
<evidence type="ECO:0000256" key="3">
    <source>
        <dbReference type="ARBA" id="ARBA00008919"/>
    </source>
</evidence>
<reference evidence="15" key="1">
    <citation type="submission" date="2022-08" db="UniProtKB">
        <authorList>
            <consortium name="EnsemblMetazoa"/>
        </authorList>
    </citation>
    <scope>IDENTIFICATION</scope>
    <source>
        <strain evidence="15">05x7-T-G4-1.051#20</strain>
    </source>
</reference>
<dbReference type="InterPro" id="IPR031481">
    <property type="entry name" value="Glyco_tran_10_N"/>
</dbReference>
<dbReference type="InterPro" id="IPR055270">
    <property type="entry name" value="Glyco_tran_10_C"/>
</dbReference>
<feature type="transmembrane region" description="Helical" evidence="12">
    <location>
        <begin position="7"/>
        <end position="24"/>
    </location>
</feature>
<keyword evidence="6 12" id="KW-0812">Transmembrane</keyword>
<keyword evidence="5 12" id="KW-0808">Transferase</keyword>
<keyword evidence="11" id="KW-0325">Glycoprotein</keyword>
<evidence type="ECO:0000256" key="6">
    <source>
        <dbReference type="ARBA" id="ARBA00022692"/>
    </source>
</evidence>
<dbReference type="FunFam" id="3.40.50.11660:FF:000002">
    <property type="entry name" value="Alpha-(1,3)-fucosyltransferase"/>
    <property type="match status" value="1"/>
</dbReference>
<dbReference type="Proteomes" id="UP000005408">
    <property type="component" value="Unassembled WGS sequence"/>
</dbReference>
<dbReference type="EnsemblMetazoa" id="G32041.16">
    <property type="protein sequence ID" value="G32041.16:cds"/>
    <property type="gene ID" value="G32041"/>
</dbReference>
<dbReference type="GO" id="GO:0000139">
    <property type="term" value="C:Golgi membrane"/>
    <property type="evidence" value="ECO:0007669"/>
    <property type="project" value="UniProtKB-SubCell"/>
</dbReference>
<comment type="subcellular location">
    <subcellularLocation>
        <location evidence="1">Golgi apparatus membrane</location>
        <topology evidence="1">Single-pass type II membrane protein</topology>
    </subcellularLocation>
    <subcellularLocation>
        <location evidence="12">Golgi apparatus</location>
        <location evidence="12">Golgi stack membrane</location>
        <topology evidence="12">Single-pass type II membrane protein</topology>
    </subcellularLocation>
</comment>
<evidence type="ECO:0000313" key="16">
    <source>
        <dbReference type="Proteomes" id="UP000005408"/>
    </source>
</evidence>
<evidence type="ECO:0000256" key="11">
    <source>
        <dbReference type="ARBA" id="ARBA00023180"/>
    </source>
</evidence>
<dbReference type="PANTHER" id="PTHR48438:SF1">
    <property type="entry name" value="ALPHA-(1,3)-FUCOSYLTRANSFERASE C-RELATED"/>
    <property type="match status" value="1"/>
</dbReference>
<dbReference type="GO" id="GO:0008417">
    <property type="term" value="F:fucosyltransferase activity"/>
    <property type="evidence" value="ECO:0007669"/>
    <property type="project" value="InterPro"/>
</dbReference>
<evidence type="ECO:0000256" key="1">
    <source>
        <dbReference type="ARBA" id="ARBA00004323"/>
    </source>
</evidence>
<keyword evidence="9 12" id="KW-0333">Golgi apparatus</keyword>
<dbReference type="GO" id="GO:0032580">
    <property type="term" value="C:Golgi cisterna membrane"/>
    <property type="evidence" value="ECO:0007669"/>
    <property type="project" value="UniProtKB-SubCell"/>
</dbReference>
<comment type="pathway">
    <text evidence="2">Protein modification; protein glycosylation.</text>
</comment>
<dbReference type="EC" id="2.4.1.-" evidence="12"/>
<evidence type="ECO:0000256" key="8">
    <source>
        <dbReference type="ARBA" id="ARBA00022989"/>
    </source>
</evidence>
<proteinExistence type="inferred from homology"/>
<evidence type="ECO:0000256" key="2">
    <source>
        <dbReference type="ARBA" id="ARBA00004922"/>
    </source>
</evidence>
<dbReference type="InterPro" id="IPR038577">
    <property type="entry name" value="GT10-like_C_sf"/>
</dbReference>
<protein>
    <recommendedName>
        <fullName evidence="12">Fucosyltransferase</fullName>
        <ecNumber evidence="12">2.4.1.-</ecNumber>
    </recommendedName>
</protein>
<evidence type="ECO:0000256" key="10">
    <source>
        <dbReference type="ARBA" id="ARBA00023136"/>
    </source>
</evidence>
<keyword evidence="4 12" id="KW-0328">Glycosyltransferase</keyword>
<dbReference type="InterPro" id="IPR001503">
    <property type="entry name" value="Glyco_trans_10"/>
</dbReference>
<dbReference type="OMA" id="ERYVEHY"/>
<dbReference type="SUPFAM" id="SSF53756">
    <property type="entry name" value="UDP-Glycosyltransferase/glycogen phosphorylase"/>
    <property type="match status" value="1"/>
</dbReference>
<accession>A0A8W8MEY3</accession>
<dbReference type="EnsemblMetazoa" id="G32041.14">
    <property type="protein sequence ID" value="G32041.14:cds"/>
    <property type="gene ID" value="G32041"/>
</dbReference>
<feature type="domain" description="Fucosyltransferase N-terminal" evidence="14">
    <location>
        <begin position="79"/>
        <end position="167"/>
    </location>
</feature>
<comment type="similarity">
    <text evidence="3 12">Belongs to the glycosyltransferase 10 family.</text>
</comment>
<name>A0A8W8MEY3_MAGGI</name>
<dbReference type="EnsemblMetazoa" id="G32041.15">
    <property type="protein sequence ID" value="G32041.15:cds"/>
    <property type="gene ID" value="G32041"/>
</dbReference>
<sequence>MRVLYKAYLVCVIIGMFGVIYFDPSGNVISSYLHLIINRFKTCEIHSPLSDEYVYTDNNTWRILWYDIPVYLKKAVTYFEIHGQKCENVSLQCIISTDSSEIMRSNVVVFSESTLPKCPPFKRTSQIWCLNTMENGNFTTWPTEVWEKSFDWIMSYRRDAHVTRPYGKILKLDKSNDRNYPDVFRQKTKFGVWMSSHCPTPSRREEYITQLQKYIQVDTFGKCGQNTCGVQNPSMNECLKNFARDYKFYFSFENNICRDYSTEKVFNLYEHNLSVIPVVNGPPQVTDYLPRGTFINALDFTSPESLAKKLTEIGSSENLYTQYLKEKDKYFSLNGLDIFRESMCTICRKLDHMKGINRTIKASNAHVIKMYKTEC</sequence>
<dbReference type="EnsemblMetazoa" id="G32041.11">
    <property type="protein sequence ID" value="G32041.11:cds"/>
    <property type="gene ID" value="G32041"/>
</dbReference>
<dbReference type="EnsemblMetazoa" id="G32041.13">
    <property type="protein sequence ID" value="G32041.13:cds"/>
    <property type="gene ID" value="G32041"/>
</dbReference>
<dbReference type="AlphaFoldDB" id="A0A8W8MEY3"/>
<keyword evidence="7" id="KW-0735">Signal-anchor</keyword>
<organism evidence="15 16">
    <name type="scientific">Magallana gigas</name>
    <name type="common">Pacific oyster</name>
    <name type="synonym">Crassostrea gigas</name>
    <dbReference type="NCBI Taxonomy" id="29159"/>
    <lineage>
        <taxon>Eukaryota</taxon>
        <taxon>Metazoa</taxon>
        <taxon>Spiralia</taxon>
        <taxon>Lophotrochozoa</taxon>
        <taxon>Mollusca</taxon>
        <taxon>Bivalvia</taxon>
        <taxon>Autobranchia</taxon>
        <taxon>Pteriomorphia</taxon>
        <taxon>Ostreida</taxon>
        <taxon>Ostreoidea</taxon>
        <taxon>Ostreidae</taxon>
        <taxon>Magallana</taxon>
    </lineage>
</organism>
<dbReference type="Pfam" id="PF00852">
    <property type="entry name" value="Glyco_transf_10"/>
    <property type="match status" value="1"/>
</dbReference>